<accession>A0ABW8RH20</accession>
<protein>
    <submittedName>
        <fullName evidence="2">DUF3231 family protein</fullName>
    </submittedName>
</protein>
<comment type="caution">
    <text evidence="2">The sequence shown here is derived from an EMBL/GenBank/DDBJ whole genome shotgun (WGS) entry which is preliminary data.</text>
</comment>
<evidence type="ECO:0000313" key="3">
    <source>
        <dbReference type="Proteomes" id="UP001623041"/>
    </source>
</evidence>
<keyword evidence="1" id="KW-1133">Transmembrane helix</keyword>
<dbReference type="Proteomes" id="UP001623041">
    <property type="component" value="Unassembled WGS sequence"/>
</dbReference>
<dbReference type="InterPro" id="IPR021617">
    <property type="entry name" value="DUF3231"/>
</dbReference>
<dbReference type="RefSeq" id="WP_406581312.1">
    <property type="nucleotide sequence ID" value="NZ_JBJHQH010000010.1"/>
</dbReference>
<gene>
    <name evidence="2" type="ORF">ACJEBI_14780</name>
</gene>
<organism evidence="2 3">
    <name type="scientific">Bacillus salipaludis</name>
    <dbReference type="NCBI Taxonomy" id="2547811"/>
    <lineage>
        <taxon>Bacteria</taxon>
        <taxon>Bacillati</taxon>
        <taxon>Bacillota</taxon>
        <taxon>Bacilli</taxon>
        <taxon>Bacillales</taxon>
        <taxon>Bacillaceae</taxon>
        <taxon>Bacillus</taxon>
    </lineage>
</organism>
<keyword evidence="1" id="KW-0812">Transmembrane</keyword>
<feature type="transmembrane region" description="Helical" evidence="1">
    <location>
        <begin position="265"/>
        <end position="287"/>
    </location>
</feature>
<evidence type="ECO:0000313" key="2">
    <source>
        <dbReference type="EMBL" id="MFK9092741.1"/>
    </source>
</evidence>
<dbReference type="Gene3D" id="1.20.1260.10">
    <property type="match status" value="2"/>
</dbReference>
<keyword evidence="3" id="KW-1185">Reference proteome</keyword>
<evidence type="ECO:0000256" key="1">
    <source>
        <dbReference type="SAM" id="Phobius"/>
    </source>
</evidence>
<proteinExistence type="predicted"/>
<reference evidence="2 3" key="1">
    <citation type="submission" date="2024-11" db="EMBL/GenBank/DDBJ databases">
        <authorList>
            <person name="Lucas J.A."/>
        </authorList>
    </citation>
    <scope>NUCLEOTIDE SEQUENCE [LARGE SCALE GENOMIC DNA]</scope>
    <source>
        <strain evidence="2 3">Z 5.4</strain>
    </source>
</reference>
<sequence length="337" mass="38349">MNKKVEIVKLTSGEISALWSTYMGDSIVVCVLTHFIDTYTDPEILPILEETILVAKKHMNEVEELFIKEKIAVPEAFKVQKHVVSKAPKLFSDMFYMQYILQMCRVGISSHTTSFTISAREDVRKMYKDFIDDASQVYNDVVNLMQEKGTFVRMPLMNYPTEIDFIEKDKFLTGWFGRRRSLLGIEVAHLMINAVQNELGKATCAGFSQVAQEQEIRDYFLRGGHLCKHILNSIHDVLGESDVPISMSWDQSVTNSKVAPFSDQLMLFIIGILSNLGMITYGTGLSVTMRRDICAMYANFIIKAGAYGEDGMDLMIERSWLEQPPQFTDRNQSANQN</sequence>
<dbReference type="Pfam" id="PF11553">
    <property type="entry name" value="DUF3231"/>
    <property type="match status" value="2"/>
</dbReference>
<keyword evidence="1" id="KW-0472">Membrane</keyword>
<dbReference type="InterPro" id="IPR012347">
    <property type="entry name" value="Ferritin-like"/>
</dbReference>
<name>A0ABW8RH20_9BACI</name>
<dbReference type="EMBL" id="JBJHQH010000010">
    <property type="protein sequence ID" value="MFK9092741.1"/>
    <property type="molecule type" value="Genomic_DNA"/>
</dbReference>